<name>A0A8H5I0L9_9AGAR</name>
<feature type="chain" id="PRO_5034487184" evidence="1">
    <location>
        <begin position="30"/>
        <end position="162"/>
    </location>
</feature>
<protein>
    <submittedName>
        <fullName evidence="2">Uncharacterized protein</fullName>
    </submittedName>
</protein>
<dbReference type="Proteomes" id="UP000518752">
    <property type="component" value="Unassembled WGS sequence"/>
</dbReference>
<accession>A0A8H5I0L9</accession>
<dbReference type="AlphaFoldDB" id="A0A8H5I0L9"/>
<gene>
    <name evidence="2" type="ORF">D9757_001110</name>
</gene>
<reference evidence="2 3" key="1">
    <citation type="journal article" date="2020" name="ISME J.">
        <title>Uncovering the hidden diversity of litter-decomposition mechanisms in mushroom-forming fungi.</title>
        <authorList>
            <person name="Floudas D."/>
            <person name="Bentzer J."/>
            <person name="Ahren D."/>
            <person name="Johansson T."/>
            <person name="Persson P."/>
            <person name="Tunlid A."/>
        </authorList>
    </citation>
    <scope>NUCLEOTIDE SEQUENCE [LARGE SCALE GENOMIC DNA]</scope>
    <source>
        <strain evidence="2 3">CBS 406.79</strain>
    </source>
</reference>
<feature type="signal peptide" evidence="1">
    <location>
        <begin position="1"/>
        <end position="29"/>
    </location>
</feature>
<proteinExistence type="predicted"/>
<keyword evidence="3" id="KW-1185">Reference proteome</keyword>
<sequence length="162" mass="17745">MKVLTPKTSLVALANLFLLGTSFLKGASAQCFPDCPEFQDGWGDFGLDTNPPEPGYTYNYAIFAYPHGTCDYIFGEDEPLNPPYPPDGLLNKNQPNCPPIWDGTETFRDNFNDTGRNIGACIAFTCVFPKGICTWNDRGEVIYADPSALCPALNGCDKTHTC</sequence>
<evidence type="ECO:0000313" key="2">
    <source>
        <dbReference type="EMBL" id="KAF5392958.1"/>
    </source>
</evidence>
<keyword evidence="1" id="KW-0732">Signal</keyword>
<dbReference type="EMBL" id="JAACJN010000003">
    <property type="protein sequence ID" value="KAF5392958.1"/>
    <property type="molecule type" value="Genomic_DNA"/>
</dbReference>
<comment type="caution">
    <text evidence="2">The sequence shown here is derived from an EMBL/GenBank/DDBJ whole genome shotgun (WGS) entry which is preliminary data.</text>
</comment>
<evidence type="ECO:0000313" key="3">
    <source>
        <dbReference type="Proteomes" id="UP000518752"/>
    </source>
</evidence>
<organism evidence="2 3">
    <name type="scientific">Collybiopsis confluens</name>
    <dbReference type="NCBI Taxonomy" id="2823264"/>
    <lineage>
        <taxon>Eukaryota</taxon>
        <taxon>Fungi</taxon>
        <taxon>Dikarya</taxon>
        <taxon>Basidiomycota</taxon>
        <taxon>Agaricomycotina</taxon>
        <taxon>Agaricomycetes</taxon>
        <taxon>Agaricomycetidae</taxon>
        <taxon>Agaricales</taxon>
        <taxon>Marasmiineae</taxon>
        <taxon>Omphalotaceae</taxon>
        <taxon>Collybiopsis</taxon>
    </lineage>
</organism>
<evidence type="ECO:0000256" key="1">
    <source>
        <dbReference type="SAM" id="SignalP"/>
    </source>
</evidence>